<dbReference type="Proteomes" id="UP001140513">
    <property type="component" value="Unassembled WGS sequence"/>
</dbReference>
<evidence type="ECO:0000313" key="1">
    <source>
        <dbReference type="EMBL" id="KAJ4354080.1"/>
    </source>
</evidence>
<proteinExistence type="predicted"/>
<accession>A0A9W9CBM2</accession>
<comment type="caution">
    <text evidence="1">The sequence shown here is derived from an EMBL/GenBank/DDBJ whole genome shotgun (WGS) entry which is preliminary data.</text>
</comment>
<dbReference type="GeneID" id="80909343"/>
<keyword evidence="2" id="KW-1185">Reference proteome</keyword>
<dbReference type="AlphaFoldDB" id="A0A9W9CBM2"/>
<sequence length="391" mass="43922">MFDDYDARLRNDEHYFGRNILNGRGNEIIEVYGEEADTEQRFREESITEDGIRTWLDKYDAAALKPLLRVFVCAPEQHTSDAEVIALPFSCATLQDIRKKWNLPSEFLRMLLSTMPIKAKFSIDHSSATPVGIMLRGGRSKDWNYCVATTKCPTTGIVNCFVHGLQANEIDDMKRCLRGSIEYAYHAMLLPTILVEWKIHHFAVLLERRAQYLASVEKETGLIHGAADDPKANLSPQQRIARLEEIDFGHITQKLTGLLGTLYFCGLTFQGGLNSLGLIEEVSKPPGDLPDCFVRRITYLKGLIAGAEDSKRLLEARAQAQVDTVYSLISQRHAENALNENYVMRIMAIVTLIFLPATAVAVSCTPRLIVSVFADNATDDVQHVFLELDAR</sequence>
<dbReference type="RefSeq" id="XP_056071854.1">
    <property type="nucleotide sequence ID" value="XM_056214587.1"/>
</dbReference>
<dbReference type="OrthoDB" id="2830640at2759"/>
<reference evidence="1" key="1">
    <citation type="submission" date="2022-10" db="EMBL/GenBank/DDBJ databases">
        <title>Tapping the CABI collections for fungal endophytes: first genome assemblies for Collariella, Neodidymelliopsis, Ascochyta clinopodiicola, Didymella pomorum, Didymosphaeria variabile, Neocosmospora piperis and Neocucurbitaria cava.</title>
        <authorList>
            <person name="Hill R."/>
        </authorList>
    </citation>
    <scope>NUCLEOTIDE SEQUENCE</scope>
    <source>
        <strain evidence="1">IMI 356815</strain>
    </source>
</reference>
<gene>
    <name evidence="1" type="ORF">N0V89_005813</name>
</gene>
<protein>
    <submittedName>
        <fullName evidence="1">Uncharacterized protein</fullName>
    </submittedName>
</protein>
<organism evidence="1 2">
    <name type="scientific">Didymosphaeria variabile</name>
    <dbReference type="NCBI Taxonomy" id="1932322"/>
    <lineage>
        <taxon>Eukaryota</taxon>
        <taxon>Fungi</taxon>
        <taxon>Dikarya</taxon>
        <taxon>Ascomycota</taxon>
        <taxon>Pezizomycotina</taxon>
        <taxon>Dothideomycetes</taxon>
        <taxon>Pleosporomycetidae</taxon>
        <taxon>Pleosporales</taxon>
        <taxon>Massarineae</taxon>
        <taxon>Didymosphaeriaceae</taxon>
        <taxon>Didymosphaeria</taxon>
    </lineage>
</organism>
<name>A0A9W9CBM2_9PLEO</name>
<dbReference type="EMBL" id="JAPEUX010000004">
    <property type="protein sequence ID" value="KAJ4354080.1"/>
    <property type="molecule type" value="Genomic_DNA"/>
</dbReference>
<evidence type="ECO:0000313" key="2">
    <source>
        <dbReference type="Proteomes" id="UP001140513"/>
    </source>
</evidence>